<sequence>MQSKAVGNKINTLMSQKAVCNKTNTLTSQKTVSTKNSIPTDENHYFTEKMREMSHKMFHREHHTQQGQKA</sequence>
<evidence type="ECO:0000313" key="1">
    <source>
        <dbReference type="EMBL" id="KAK6793682.1"/>
    </source>
</evidence>
<proteinExistence type="predicted"/>
<dbReference type="Proteomes" id="UP001371456">
    <property type="component" value="Unassembled WGS sequence"/>
</dbReference>
<name>A0AAN8TYN4_SOLBU</name>
<accession>A0AAN8TYN4</accession>
<evidence type="ECO:0000313" key="2">
    <source>
        <dbReference type="Proteomes" id="UP001371456"/>
    </source>
</evidence>
<organism evidence="1 2">
    <name type="scientific">Solanum bulbocastanum</name>
    <name type="common">Wild potato</name>
    <dbReference type="NCBI Taxonomy" id="147425"/>
    <lineage>
        <taxon>Eukaryota</taxon>
        <taxon>Viridiplantae</taxon>
        <taxon>Streptophyta</taxon>
        <taxon>Embryophyta</taxon>
        <taxon>Tracheophyta</taxon>
        <taxon>Spermatophyta</taxon>
        <taxon>Magnoliopsida</taxon>
        <taxon>eudicotyledons</taxon>
        <taxon>Gunneridae</taxon>
        <taxon>Pentapetalae</taxon>
        <taxon>asterids</taxon>
        <taxon>lamiids</taxon>
        <taxon>Solanales</taxon>
        <taxon>Solanaceae</taxon>
        <taxon>Solanoideae</taxon>
        <taxon>Solaneae</taxon>
        <taxon>Solanum</taxon>
    </lineage>
</organism>
<dbReference type="EMBL" id="JBANQN010000003">
    <property type="protein sequence ID" value="KAK6793682.1"/>
    <property type="molecule type" value="Genomic_DNA"/>
</dbReference>
<comment type="caution">
    <text evidence="1">The sequence shown here is derived from an EMBL/GenBank/DDBJ whole genome shotgun (WGS) entry which is preliminary data.</text>
</comment>
<keyword evidence="2" id="KW-1185">Reference proteome</keyword>
<protein>
    <submittedName>
        <fullName evidence="1">Uncharacterized protein</fullName>
    </submittedName>
</protein>
<dbReference type="AlphaFoldDB" id="A0AAN8TYN4"/>
<gene>
    <name evidence="1" type="ORF">RDI58_007135</name>
</gene>
<reference evidence="1 2" key="1">
    <citation type="submission" date="2024-02" db="EMBL/GenBank/DDBJ databases">
        <title>de novo genome assembly of Solanum bulbocastanum strain 11H21.</title>
        <authorList>
            <person name="Hosaka A.J."/>
        </authorList>
    </citation>
    <scope>NUCLEOTIDE SEQUENCE [LARGE SCALE GENOMIC DNA]</scope>
    <source>
        <tissue evidence="1">Young leaves</tissue>
    </source>
</reference>